<sequence>MKSYLLVFSVSAQVLAKRLEIISYLNRHIADLKYVSADLQDKLLTMTFRTKRRDEATILNLISIRGYHVSFLSAIEMDRN</sequence>
<gene>
    <name evidence="1" type="ORF">NCTC11429_00214</name>
</gene>
<proteinExistence type="predicted"/>
<reference evidence="1 2" key="1">
    <citation type="submission" date="2019-05" db="EMBL/GenBank/DDBJ databases">
        <authorList>
            <consortium name="Pathogen Informatics"/>
        </authorList>
    </citation>
    <scope>NUCLEOTIDE SEQUENCE [LARGE SCALE GENOMIC DNA]</scope>
    <source>
        <strain evidence="1 2">NCTC11429</strain>
    </source>
</reference>
<protein>
    <submittedName>
        <fullName evidence="1">Uncharacterized protein</fullName>
    </submittedName>
</protein>
<dbReference type="STRING" id="1123265.GCA_000686625_03395"/>
<dbReference type="AlphaFoldDB" id="A0A4U9U9F2"/>
<organism evidence="1 2">
    <name type="scientific">Sphingobacterium thalpophilum</name>
    <dbReference type="NCBI Taxonomy" id="259"/>
    <lineage>
        <taxon>Bacteria</taxon>
        <taxon>Pseudomonadati</taxon>
        <taxon>Bacteroidota</taxon>
        <taxon>Sphingobacteriia</taxon>
        <taxon>Sphingobacteriales</taxon>
        <taxon>Sphingobacteriaceae</taxon>
        <taxon>Sphingobacterium</taxon>
    </lineage>
</organism>
<accession>A0A4U9U9F2</accession>
<evidence type="ECO:0000313" key="2">
    <source>
        <dbReference type="Proteomes" id="UP000308196"/>
    </source>
</evidence>
<dbReference type="EMBL" id="LR590484">
    <property type="protein sequence ID" value="VTR28509.1"/>
    <property type="molecule type" value="Genomic_DNA"/>
</dbReference>
<evidence type="ECO:0000313" key="1">
    <source>
        <dbReference type="EMBL" id="VTR28509.1"/>
    </source>
</evidence>
<dbReference type="Proteomes" id="UP000308196">
    <property type="component" value="Chromosome"/>
</dbReference>
<name>A0A4U9U9F2_9SPHI</name>
<dbReference type="KEGG" id="stha:NCTC11429_00214"/>